<sequence length="139" mass="15342">QSGLKVAVLRASVDTARREDWILDQVDRGVDVLITNPELVKTGLDLLDFPTIAFMQTGWKVYTVQQAARRSWRIGQKQDVRVIFFGYIGSSQITCLQLMAKKIAVSQSTSGDVPESGLDSLNQDGDSVEMALARQLINA</sequence>
<keyword evidence="1" id="KW-0347">Helicase</keyword>
<dbReference type="GO" id="GO:0004386">
    <property type="term" value="F:helicase activity"/>
    <property type="evidence" value="ECO:0007669"/>
    <property type="project" value="UniProtKB-KW"/>
</dbReference>
<proteinExistence type="predicted"/>
<comment type="caution">
    <text evidence="1">The sequence shown here is derived from an EMBL/GenBank/DDBJ whole genome shotgun (WGS) entry which is preliminary data.</text>
</comment>
<dbReference type="AlphaFoldDB" id="A0A3M3KTJ3"/>
<evidence type="ECO:0000313" key="2">
    <source>
        <dbReference type="Proteomes" id="UP000281372"/>
    </source>
</evidence>
<accession>A0A3M3KTJ3</accession>
<dbReference type="EMBL" id="RBOW01000641">
    <property type="protein sequence ID" value="RMN26276.1"/>
    <property type="molecule type" value="Genomic_DNA"/>
</dbReference>
<feature type="non-terminal residue" evidence="1">
    <location>
        <position position="1"/>
    </location>
</feature>
<dbReference type="InterPro" id="IPR027417">
    <property type="entry name" value="P-loop_NTPase"/>
</dbReference>
<evidence type="ECO:0000313" key="1">
    <source>
        <dbReference type="EMBL" id="RMN26276.1"/>
    </source>
</evidence>
<keyword evidence="1" id="KW-0378">Hydrolase</keyword>
<keyword evidence="1" id="KW-0547">Nucleotide-binding</keyword>
<protein>
    <submittedName>
        <fullName evidence="1">DEAD/DEAH box helicase</fullName>
    </submittedName>
</protein>
<organism evidence="1 2">
    <name type="scientific">Pseudomonas cannabina</name>
    <dbReference type="NCBI Taxonomy" id="86840"/>
    <lineage>
        <taxon>Bacteria</taxon>
        <taxon>Pseudomonadati</taxon>
        <taxon>Pseudomonadota</taxon>
        <taxon>Gammaproteobacteria</taxon>
        <taxon>Pseudomonadales</taxon>
        <taxon>Pseudomonadaceae</taxon>
        <taxon>Pseudomonas</taxon>
    </lineage>
</organism>
<reference evidence="1 2" key="1">
    <citation type="submission" date="2018-08" db="EMBL/GenBank/DDBJ databases">
        <title>Recombination of ecologically and evolutionarily significant loci maintains genetic cohesion in the Pseudomonas syringae species complex.</title>
        <authorList>
            <person name="Dillon M."/>
            <person name="Thakur S."/>
            <person name="Almeida R.N.D."/>
            <person name="Weir B.S."/>
            <person name="Guttman D.S."/>
        </authorList>
    </citation>
    <scope>NUCLEOTIDE SEQUENCE [LARGE SCALE GENOMIC DNA]</scope>
    <source>
        <strain evidence="1 2">ICMP 2821</strain>
    </source>
</reference>
<dbReference type="Proteomes" id="UP000281372">
    <property type="component" value="Unassembled WGS sequence"/>
</dbReference>
<dbReference type="Gene3D" id="3.40.50.300">
    <property type="entry name" value="P-loop containing nucleotide triphosphate hydrolases"/>
    <property type="match status" value="1"/>
</dbReference>
<keyword evidence="1" id="KW-0067">ATP-binding</keyword>
<name>A0A3M3KTJ3_PSECA</name>
<gene>
    <name evidence="1" type="ORF">ALQ64_03919</name>
</gene>
<dbReference type="SUPFAM" id="SSF52540">
    <property type="entry name" value="P-loop containing nucleoside triphosphate hydrolases"/>
    <property type="match status" value="1"/>
</dbReference>